<dbReference type="GO" id="GO:0000428">
    <property type="term" value="C:DNA-directed RNA polymerase complex"/>
    <property type="evidence" value="ECO:0007669"/>
    <property type="project" value="UniProtKB-KW"/>
</dbReference>
<evidence type="ECO:0000259" key="15">
    <source>
        <dbReference type="Pfam" id="PF04566"/>
    </source>
</evidence>
<reference evidence="17 18" key="1">
    <citation type="submission" date="2017-03" db="EMBL/GenBank/DDBJ databases">
        <title>An alternative strategy for trypanosome survival in the mammalian bloodstream revealed through genome and transcriptome analysis of the ubiquitous bovine parasite Trypanosoma (Megatrypanum) theileri.</title>
        <authorList>
            <person name="Kelly S."/>
            <person name="Ivens A."/>
            <person name="Mott A."/>
            <person name="O'Neill E."/>
            <person name="Emms D."/>
            <person name="Macleod O."/>
            <person name="Voorheis P."/>
            <person name="Matthews J."/>
            <person name="Matthews K."/>
            <person name="Carrington M."/>
        </authorList>
    </citation>
    <scope>NUCLEOTIDE SEQUENCE [LARGE SCALE GENOMIC DNA]</scope>
    <source>
        <strain evidence="17">Edinburgh</strain>
    </source>
</reference>
<keyword evidence="2 9" id="KW-0240">DNA-directed RNA polymerase</keyword>
<dbReference type="InterPro" id="IPR007121">
    <property type="entry name" value="RNA_pol_bsu_CS"/>
</dbReference>
<dbReference type="AlphaFoldDB" id="A0A1X0NKP7"/>
<evidence type="ECO:0000313" key="18">
    <source>
        <dbReference type="Proteomes" id="UP000192257"/>
    </source>
</evidence>
<feature type="domain" description="RNA polymerase Rpb2" evidence="15">
    <location>
        <begin position="596"/>
        <end position="657"/>
    </location>
</feature>
<dbReference type="GO" id="GO:0006351">
    <property type="term" value="P:DNA-templated transcription"/>
    <property type="evidence" value="ECO:0007669"/>
    <property type="project" value="InterPro"/>
</dbReference>
<gene>
    <name evidence="17" type="ORF">TM35_000411090</name>
</gene>
<dbReference type="InterPro" id="IPR007642">
    <property type="entry name" value="RNA_pol_Rpb2_2"/>
</dbReference>
<proteinExistence type="inferred from homology"/>
<evidence type="ECO:0000259" key="10">
    <source>
        <dbReference type="Pfam" id="PF00562"/>
    </source>
</evidence>
<evidence type="ECO:0000259" key="14">
    <source>
        <dbReference type="Pfam" id="PF04565"/>
    </source>
</evidence>
<evidence type="ECO:0000313" key="17">
    <source>
        <dbReference type="EMBL" id="ORC84739.1"/>
    </source>
</evidence>
<dbReference type="Gene3D" id="2.40.50.150">
    <property type="match status" value="1"/>
</dbReference>
<dbReference type="PROSITE" id="PS01166">
    <property type="entry name" value="RNA_POL_BETA"/>
    <property type="match status" value="1"/>
</dbReference>
<evidence type="ECO:0000256" key="2">
    <source>
        <dbReference type="ARBA" id="ARBA00022478"/>
    </source>
</evidence>
<keyword evidence="3 9" id="KW-0808">Transferase</keyword>
<dbReference type="GO" id="GO:0003899">
    <property type="term" value="F:DNA-directed RNA polymerase activity"/>
    <property type="evidence" value="ECO:0007669"/>
    <property type="project" value="UniProtKB-EC"/>
</dbReference>
<dbReference type="Pfam" id="PF04566">
    <property type="entry name" value="RNA_pol_Rpb2_4"/>
    <property type="match status" value="1"/>
</dbReference>
<dbReference type="PANTHER" id="PTHR20856">
    <property type="entry name" value="DNA-DIRECTED RNA POLYMERASE I SUBUNIT 2"/>
    <property type="match status" value="1"/>
</dbReference>
<keyword evidence="5" id="KW-0479">Metal-binding</keyword>
<organism evidence="17 18">
    <name type="scientific">Trypanosoma theileri</name>
    <dbReference type="NCBI Taxonomy" id="67003"/>
    <lineage>
        <taxon>Eukaryota</taxon>
        <taxon>Discoba</taxon>
        <taxon>Euglenozoa</taxon>
        <taxon>Kinetoplastea</taxon>
        <taxon>Metakinetoplastina</taxon>
        <taxon>Trypanosomatida</taxon>
        <taxon>Trypanosomatidae</taxon>
        <taxon>Trypanosoma</taxon>
    </lineage>
</organism>
<evidence type="ECO:0000256" key="7">
    <source>
        <dbReference type="ARBA" id="ARBA00023163"/>
    </source>
</evidence>
<accession>A0A1X0NKP7</accession>
<dbReference type="SUPFAM" id="SSF64484">
    <property type="entry name" value="beta and beta-prime subunits of DNA dependent RNA-polymerase"/>
    <property type="match status" value="1"/>
</dbReference>
<dbReference type="FunFam" id="2.40.270.10:FF:000006">
    <property type="entry name" value="DNA-directed RNA polymerase subunit beta"/>
    <property type="match status" value="1"/>
</dbReference>
<dbReference type="FunFam" id="3.90.1800.10:FF:000002">
    <property type="entry name" value="DNA-directed RNA polymerase subunit beta"/>
    <property type="match status" value="1"/>
</dbReference>
<dbReference type="Gene3D" id="3.90.1070.20">
    <property type="match status" value="1"/>
</dbReference>
<dbReference type="EMBL" id="NBCO01000041">
    <property type="protein sequence ID" value="ORC84739.1"/>
    <property type="molecule type" value="Genomic_DNA"/>
</dbReference>
<sequence length="1201" mass="135875">MCRAKSEAKVDCKCIMDDELLLQLNETEDLVDDEFIFNADDDPAASTDIDSEDIWEIISSFFREKGLVHQQIDSYNDFLLRIPRMARGLLEVVPRQDEQFEPGTRADGEPDQYRLSLEDVVVGNPAHEAAGFSRHELNPLFPNECRLRDLTYDANAQVTLGIRVYRSREEQPYRTFLQNMELGRIPIMLKSMRCNLYNKDEDELPRLNECPHDQGGYFVINGTEKVLIAQERQAANHVYAFTRPKGLLCEIKSIVEGSLNKPRTLQILMPYKKKGPGHGYENLLCRVAQMDELIPLFVLFRALDMGSDKEILQTVVPDLKDAAMLEMLRGSMEDASTLQIFTRDEALWFIGKRLGKQDSRENLQREAQDLLMRDLLPHMGVDCAADRSKCLFIGYMVHRLLLLALGRREDTDRDFLGHKRIDVAGALLTFQLNQFLVQVRKEMTKTVHDYSTNRGGVVSFGRILHSRLITDGLRRCLATGNFGDLKSGNIKTGVAQTLNRLTYSSSLSNLRRIQNPISASSKATRPRNLHCTQWGYICPVETPEGGSIGLLKNLALMCLISRGSDHTGVVQAVQARITGFHSIELDDLADVRVARVFVDGTLIGVHRDPERLLRELRARRRGGELSNEVSIVRDIRDREIRVFSDAGRCLRPLFVVEKSRIKLQKTGIGELLEPSKIPGGKREISWNRVMKKGYVELIDCEEEDSLLIAMTASEVSKNYYYSHCEMDPSMILGICASIIPYPNHNQSPRNTYQSAMGKQAMGIYASNFNMRMDTTAHVLFYPQKPLVRTKAMSYMRSNDLPAGHNAVVAIACYSGYNQEDSIIMSRSAVERGFFRSAFWRSYKASEERKRDGREIFENPDRNICRVKRADYTKLDTDGLIKPGMPVMGGDILVGKTMPIPEASIDNTTMTNTRIVKRDCSVASRTTEKGVVDKVMLTENNGNRFTKVKIRTIKIPNIGDKFCSRHGQKGTNGIQFRQEDMPFNRDGIVPDLIINPHAIPSRMTVAHLIETLAGKVACYKGSEVYATPFCSVVVEDFGKALHQLKGQRYANECLYNGHTGLPLDHLIFFGPTYYQRLKHLSGDKIHARPRGPLQPLVRQPTEGRAHEGGLRFGEMERDCMLSYGASQWLRERLFRVSDYYAVHVCNICGTICAADTEQNMYKCQGCDNDSRVSQVLMPYACKLLFQELMSMAILPRLGTGPL</sequence>
<keyword evidence="7 9" id="KW-0804">Transcription</keyword>
<dbReference type="GO" id="GO:0032549">
    <property type="term" value="F:ribonucleoside binding"/>
    <property type="evidence" value="ECO:0007669"/>
    <property type="project" value="InterPro"/>
</dbReference>
<evidence type="ECO:0000256" key="9">
    <source>
        <dbReference type="RuleBase" id="RU363031"/>
    </source>
</evidence>
<dbReference type="GO" id="GO:0046872">
    <property type="term" value="F:metal ion binding"/>
    <property type="evidence" value="ECO:0007669"/>
    <property type="project" value="UniProtKB-KW"/>
</dbReference>
<dbReference type="InterPro" id="IPR037034">
    <property type="entry name" value="RNA_pol_Rpb2_2_sf"/>
</dbReference>
<dbReference type="InterPro" id="IPR007645">
    <property type="entry name" value="RNA_pol_Rpb2_3"/>
</dbReference>
<evidence type="ECO:0000259" key="16">
    <source>
        <dbReference type="Pfam" id="PF04567"/>
    </source>
</evidence>
<dbReference type="Pfam" id="PF04565">
    <property type="entry name" value="RNA_pol_Rpb2_3"/>
    <property type="match status" value="1"/>
</dbReference>
<dbReference type="InterPro" id="IPR007644">
    <property type="entry name" value="RNA_pol_bsu_protrusion"/>
</dbReference>
<feature type="domain" description="RNA polymerase Rpb2" evidence="11">
    <location>
        <begin position="1107"/>
        <end position="1196"/>
    </location>
</feature>
<evidence type="ECO:0000256" key="4">
    <source>
        <dbReference type="ARBA" id="ARBA00022695"/>
    </source>
</evidence>
<feature type="domain" description="RNA polymerase Rpb2" evidence="14">
    <location>
        <begin position="496"/>
        <end position="560"/>
    </location>
</feature>
<dbReference type="OrthoDB" id="10248617at2759"/>
<dbReference type="GO" id="GO:0003677">
    <property type="term" value="F:DNA binding"/>
    <property type="evidence" value="ECO:0007669"/>
    <property type="project" value="InterPro"/>
</dbReference>
<dbReference type="Gene3D" id="2.40.270.10">
    <property type="entry name" value="DNA-directed RNA polymerase, subunit 2, domain 6"/>
    <property type="match status" value="1"/>
</dbReference>
<comment type="similarity">
    <text evidence="1 8">Belongs to the RNA polymerase beta chain family.</text>
</comment>
<dbReference type="Gene3D" id="3.90.1100.10">
    <property type="match status" value="1"/>
</dbReference>
<evidence type="ECO:0000259" key="11">
    <source>
        <dbReference type="Pfam" id="PF04560"/>
    </source>
</evidence>
<evidence type="ECO:0000256" key="8">
    <source>
        <dbReference type="RuleBase" id="RU000434"/>
    </source>
</evidence>
<dbReference type="InterPro" id="IPR007647">
    <property type="entry name" value="RNA_pol_Rpb2_5"/>
</dbReference>
<comment type="catalytic activity">
    <reaction evidence="9">
        <text>RNA(n) + a ribonucleoside 5'-triphosphate = RNA(n+1) + diphosphate</text>
        <dbReference type="Rhea" id="RHEA:21248"/>
        <dbReference type="Rhea" id="RHEA-COMP:14527"/>
        <dbReference type="Rhea" id="RHEA-COMP:17342"/>
        <dbReference type="ChEBI" id="CHEBI:33019"/>
        <dbReference type="ChEBI" id="CHEBI:61557"/>
        <dbReference type="ChEBI" id="CHEBI:140395"/>
        <dbReference type="EC" id="2.7.7.6"/>
    </reaction>
</comment>
<feature type="domain" description="RNA polymerase Rpb2" evidence="12">
    <location>
        <begin position="289"/>
        <end position="422"/>
    </location>
</feature>
<dbReference type="InterPro" id="IPR007120">
    <property type="entry name" value="DNA-dir_RNAP_su2_dom"/>
</dbReference>
<dbReference type="STRING" id="67003.A0A1X0NKP7"/>
<dbReference type="InterPro" id="IPR014724">
    <property type="entry name" value="RNA_pol_RPB2_OB-fold"/>
</dbReference>
<feature type="domain" description="RNA polymerase Rpb2" evidence="16">
    <location>
        <begin position="686"/>
        <end position="727"/>
    </location>
</feature>
<dbReference type="Gene3D" id="3.90.1800.10">
    <property type="entry name" value="RNA polymerase alpha subunit dimerisation domain"/>
    <property type="match status" value="1"/>
</dbReference>
<keyword evidence="18" id="KW-1185">Reference proteome</keyword>
<dbReference type="VEuPathDB" id="TriTrypDB:TM35_000411090"/>
<feature type="domain" description="RNA polymerase beta subunit protrusion" evidence="13">
    <location>
        <begin position="66"/>
        <end position="451"/>
    </location>
</feature>
<dbReference type="EC" id="2.7.7.6" evidence="9"/>
<dbReference type="FunFam" id="3.90.1110.10:FF:000013">
    <property type="entry name" value="DNA-directed RNA polymerase subunit beta"/>
    <property type="match status" value="1"/>
</dbReference>
<dbReference type="InterPro" id="IPR007646">
    <property type="entry name" value="RNA_pol_Rpb2_4"/>
</dbReference>
<evidence type="ECO:0000256" key="5">
    <source>
        <dbReference type="ARBA" id="ARBA00022723"/>
    </source>
</evidence>
<dbReference type="InterPro" id="IPR037033">
    <property type="entry name" value="DNA-dir_RNAP_su2_hyb_sf"/>
</dbReference>
<dbReference type="Proteomes" id="UP000192257">
    <property type="component" value="Unassembled WGS sequence"/>
</dbReference>
<keyword evidence="6" id="KW-0862">Zinc</keyword>
<dbReference type="InterPro" id="IPR007641">
    <property type="entry name" value="RNA_pol_Rpb2_7"/>
</dbReference>
<dbReference type="RefSeq" id="XP_028878805.1">
    <property type="nucleotide sequence ID" value="XM_029029817.1"/>
</dbReference>
<feature type="domain" description="DNA-directed RNA polymerase subunit 2 hybrid-binding" evidence="10">
    <location>
        <begin position="735"/>
        <end position="1105"/>
    </location>
</feature>
<evidence type="ECO:0000259" key="12">
    <source>
        <dbReference type="Pfam" id="PF04561"/>
    </source>
</evidence>
<evidence type="ECO:0000259" key="13">
    <source>
        <dbReference type="Pfam" id="PF04563"/>
    </source>
</evidence>
<dbReference type="Pfam" id="PF04561">
    <property type="entry name" value="RNA_pol_Rpb2_2"/>
    <property type="match status" value="1"/>
</dbReference>
<keyword evidence="4 9" id="KW-0548">Nucleotidyltransferase</keyword>
<dbReference type="CDD" id="cd00653">
    <property type="entry name" value="RNA_pol_B_RPB2"/>
    <property type="match status" value="1"/>
</dbReference>
<dbReference type="InterPro" id="IPR015712">
    <property type="entry name" value="DNA-dir_RNA_pol_su2"/>
</dbReference>
<dbReference type="Gene3D" id="3.90.1110.10">
    <property type="entry name" value="RNA polymerase Rpb2, domain 2"/>
    <property type="match status" value="1"/>
</dbReference>
<name>A0A1X0NKP7_9TRYP</name>
<dbReference type="FunFam" id="3.90.1100.10:FF:000014">
    <property type="entry name" value="DNA-directed RNA polymerase subunit beta"/>
    <property type="match status" value="1"/>
</dbReference>
<protein>
    <recommendedName>
        <fullName evidence="9">DNA-directed RNA polymerase subunit beta</fullName>
        <ecNumber evidence="9">2.7.7.6</ecNumber>
    </recommendedName>
</protein>
<dbReference type="Pfam" id="PF04563">
    <property type="entry name" value="RNA_pol_Rpb2_1"/>
    <property type="match status" value="1"/>
</dbReference>
<dbReference type="Pfam" id="PF00562">
    <property type="entry name" value="RNA_pol_Rpb2_6"/>
    <property type="match status" value="1"/>
</dbReference>
<evidence type="ECO:0000256" key="6">
    <source>
        <dbReference type="ARBA" id="ARBA00022833"/>
    </source>
</evidence>
<evidence type="ECO:0000256" key="3">
    <source>
        <dbReference type="ARBA" id="ARBA00022679"/>
    </source>
</evidence>
<dbReference type="Pfam" id="PF04560">
    <property type="entry name" value="RNA_pol_Rpb2_7"/>
    <property type="match status" value="1"/>
</dbReference>
<comment type="caution">
    <text evidence="17">The sequence shown here is derived from an EMBL/GenBank/DDBJ whole genome shotgun (WGS) entry which is preliminary data.</text>
</comment>
<dbReference type="FunFam" id="3.90.1070.20:FF:000004">
    <property type="entry name" value="DNA-directed RNA polymerase subunit beta"/>
    <property type="match status" value="1"/>
</dbReference>
<evidence type="ECO:0000256" key="1">
    <source>
        <dbReference type="ARBA" id="ARBA00006835"/>
    </source>
</evidence>
<dbReference type="Pfam" id="PF04567">
    <property type="entry name" value="RNA_pol_Rpb2_5"/>
    <property type="match status" value="1"/>
</dbReference>
<comment type="function">
    <text evidence="9">DNA-dependent RNA polymerase catalyzes the transcription of DNA into RNA using the four ribonucleoside triphosphates as substrates.</text>
</comment>
<dbReference type="GeneID" id="39989597"/>